<dbReference type="GO" id="GO:0016020">
    <property type="term" value="C:membrane"/>
    <property type="evidence" value="ECO:0007669"/>
    <property type="project" value="InterPro"/>
</dbReference>
<evidence type="ECO:0000256" key="3">
    <source>
        <dbReference type="ARBA" id="ARBA00022553"/>
    </source>
</evidence>
<evidence type="ECO:0000256" key="9">
    <source>
        <dbReference type="SAM" id="MobiDB-lite"/>
    </source>
</evidence>
<evidence type="ECO:0000256" key="5">
    <source>
        <dbReference type="ARBA" id="ARBA00022741"/>
    </source>
</evidence>
<accession>A0A510V0V2</accession>
<feature type="transmembrane region" description="Helical" evidence="10">
    <location>
        <begin position="103"/>
        <end position="123"/>
    </location>
</feature>
<evidence type="ECO:0000313" key="13">
    <source>
        <dbReference type="EMBL" id="GEK20543.1"/>
    </source>
</evidence>
<protein>
    <recommendedName>
        <fullName evidence="2">histidine kinase</fullName>
        <ecNumber evidence="2">2.7.13.3</ecNumber>
    </recommendedName>
</protein>
<keyword evidence="10" id="KW-1133">Transmembrane helix</keyword>
<feature type="transmembrane region" description="Helical" evidence="10">
    <location>
        <begin position="195"/>
        <end position="215"/>
    </location>
</feature>
<comment type="catalytic activity">
    <reaction evidence="1">
        <text>ATP + protein L-histidine = ADP + protein N-phospho-L-histidine.</text>
        <dbReference type="EC" id="2.7.13.3"/>
    </reaction>
</comment>
<dbReference type="InterPro" id="IPR050482">
    <property type="entry name" value="Sensor_HK_TwoCompSys"/>
</dbReference>
<evidence type="ECO:0000256" key="7">
    <source>
        <dbReference type="ARBA" id="ARBA00022840"/>
    </source>
</evidence>
<feature type="domain" description="Signal transduction histidine kinase subgroup 3 dimerisation and phosphoacceptor" evidence="12">
    <location>
        <begin position="279"/>
        <end position="344"/>
    </location>
</feature>
<dbReference type="GO" id="GO:0005524">
    <property type="term" value="F:ATP binding"/>
    <property type="evidence" value="ECO:0007669"/>
    <property type="project" value="UniProtKB-KW"/>
</dbReference>
<feature type="region of interest" description="Disordered" evidence="9">
    <location>
        <begin position="1"/>
        <end position="26"/>
    </location>
</feature>
<keyword evidence="6" id="KW-0418">Kinase</keyword>
<dbReference type="InterPro" id="IPR011712">
    <property type="entry name" value="Sig_transdc_His_kin_sub3_dim/P"/>
</dbReference>
<evidence type="ECO:0000259" key="11">
    <source>
        <dbReference type="Pfam" id="PF02518"/>
    </source>
</evidence>
<dbReference type="OrthoDB" id="227596at2"/>
<comment type="caution">
    <text evidence="13">The sequence shown here is derived from an EMBL/GenBank/DDBJ whole genome shotgun (WGS) entry which is preliminary data.</text>
</comment>
<evidence type="ECO:0000256" key="4">
    <source>
        <dbReference type="ARBA" id="ARBA00022679"/>
    </source>
</evidence>
<keyword evidence="3" id="KW-0597">Phosphoprotein</keyword>
<sequence>MTSADRLRSRPTAPSAGGELGRAGTSGWESGRVVIRRAVEPLTEEQVRGASPVARLVTARPWVMDVAVAVAIVVVGLVGAIFIEETAAGAVALGLYPRDSDVARSVTTTWLVGTAVGAALLLLRRTWPITVTVLLTAAALASLLAAGVLGVLGACLACALYAVAAERGATTAWITFGGVLTVVTVALWRLQDLGIIEVIAWSGASILPPSDFATYLEEPLFSPGRRLGSVLLLLALLLLGVAFGSAARARRLHAADLVERYRALARERDHSAALARAAERAHIAREMHDVVAHNLTVMVALADGADAAFERAPDRSRDAVRQVARTGRSALADMQRVLGALGPAGGDGTEPTEADLPTVVERFAVTGIPVSATGLDTALPDDTAVRLAVLRILGEALTNVLRHAPDAPAVEVTVRRTLTTVEVDVVDAGGSRPGSGGGTGRGIVGMRERAALLGGHVDAGPLPDGGWRVHAVLPWSDDEGGAR</sequence>
<keyword evidence="7" id="KW-0067">ATP-binding</keyword>
<evidence type="ECO:0000256" key="8">
    <source>
        <dbReference type="ARBA" id="ARBA00023012"/>
    </source>
</evidence>
<proteinExistence type="predicted"/>
<dbReference type="Gene3D" id="1.20.5.1930">
    <property type="match status" value="1"/>
</dbReference>
<feature type="transmembrane region" description="Helical" evidence="10">
    <location>
        <begin position="62"/>
        <end position="83"/>
    </location>
</feature>
<evidence type="ECO:0000259" key="12">
    <source>
        <dbReference type="Pfam" id="PF07730"/>
    </source>
</evidence>
<evidence type="ECO:0000256" key="10">
    <source>
        <dbReference type="SAM" id="Phobius"/>
    </source>
</evidence>
<dbReference type="Proteomes" id="UP000321118">
    <property type="component" value="Unassembled WGS sequence"/>
</dbReference>
<feature type="transmembrane region" description="Helical" evidence="10">
    <location>
        <begin position="135"/>
        <end position="164"/>
    </location>
</feature>
<feature type="transmembrane region" description="Helical" evidence="10">
    <location>
        <begin position="170"/>
        <end position="188"/>
    </location>
</feature>
<keyword evidence="10" id="KW-0472">Membrane</keyword>
<dbReference type="GO" id="GO:0046983">
    <property type="term" value="F:protein dimerization activity"/>
    <property type="evidence" value="ECO:0007669"/>
    <property type="project" value="InterPro"/>
</dbReference>
<dbReference type="EC" id="2.7.13.3" evidence="2"/>
<keyword evidence="14" id="KW-1185">Reference proteome</keyword>
<dbReference type="InterPro" id="IPR036890">
    <property type="entry name" value="HATPase_C_sf"/>
</dbReference>
<dbReference type="InterPro" id="IPR003594">
    <property type="entry name" value="HATPase_dom"/>
</dbReference>
<feature type="domain" description="Histidine kinase/HSP90-like ATPase" evidence="11">
    <location>
        <begin position="387"/>
        <end position="474"/>
    </location>
</feature>
<evidence type="ECO:0000256" key="1">
    <source>
        <dbReference type="ARBA" id="ARBA00000085"/>
    </source>
</evidence>
<dbReference type="AlphaFoldDB" id="A0A510V0V2"/>
<evidence type="ECO:0000256" key="2">
    <source>
        <dbReference type="ARBA" id="ARBA00012438"/>
    </source>
</evidence>
<evidence type="ECO:0000256" key="6">
    <source>
        <dbReference type="ARBA" id="ARBA00022777"/>
    </source>
</evidence>
<dbReference type="Pfam" id="PF02518">
    <property type="entry name" value="HATPase_c"/>
    <property type="match status" value="1"/>
</dbReference>
<evidence type="ECO:0000313" key="14">
    <source>
        <dbReference type="Proteomes" id="UP000321118"/>
    </source>
</evidence>
<keyword evidence="8" id="KW-0902">Two-component regulatory system</keyword>
<dbReference type="Gene3D" id="3.30.565.10">
    <property type="entry name" value="Histidine kinase-like ATPase, C-terminal domain"/>
    <property type="match status" value="1"/>
</dbReference>
<feature type="transmembrane region" description="Helical" evidence="10">
    <location>
        <begin position="227"/>
        <end position="247"/>
    </location>
</feature>
<keyword evidence="10" id="KW-0812">Transmembrane</keyword>
<gene>
    <name evidence="13" type="ORF">CXY01_10630</name>
</gene>
<dbReference type="PANTHER" id="PTHR24421">
    <property type="entry name" value="NITRATE/NITRITE SENSOR PROTEIN NARX-RELATED"/>
    <property type="match status" value="1"/>
</dbReference>
<dbReference type="EMBL" id="BJUB01000002">
    <property type="protein sequence ID" value="GEK20543.1"/>
    <property type="molecule type" value="Genomic_DNA"/>
</dbReference>
<keyword evidence="4" id="KW-0808">Transferase</keyword>
<keyword evidence="5" id="KW-0547">Nucleotide-binding</keyword>
<name>A0A510V0V2_9CELL</name>
<dbReference type="CDD" id="cd16917">
    <property type="entry name" value="HATPase_UhpB-NarQ-NarX-like"/>
    <property type="match status" value="1"/>
</dbReference>
<organism evidence="13 14">
    <name type="scientific">Cellulomonas xylanilytica</name>
    <dbReference type="NCBI Taxonomy" id="233583"/>
    <lineage>
        <taxon>Bacteria</taxon>
        <taxon>Bacillati</taxon>
        <taxon>Actinomycetota</taxon>
        <taxon>Actinomycetes</taxon>
        <taxon>Micrococcales</taxon>
        <taxon>Cellulomonadaceae</taxon>
        <taxon>Cellulomonas</taxon>
    </lineage>
</organism>
<dbReference type="GO" id="GO:0000155">
    <property type="term" value="F:phosphorelay sensor kinase activity"/>
    <property type="evidence" value="ECO:0007669"/>
    <property type="project" value="InterPro"/>
</dbReference>
<dbReference type="SUPFAM" id="SSF55874">
    <property type="entry name" value="ATPase domain of HSP90 chaperone/DNA topoisomerase II/histidine kinase"/>
    <property type="match status" value="1"/>
</dbReference>
<dbReference type="PANTHER" id="PTHR24421:SF10">
    <property type="entry name" value="NITRATE_NITRITE SENSOR PROTEIN NARQ"/>
    <property type="match status" value="1"/>
</dbReference>
<reference evidence="13 14" key="1">
    <citation type="submission" date="2019-07" db="EMBL/GenBank/DDBJ databases">
        <title>Whole genome shotgun sequence of Cellulomonas xylanilytica NBRC 101102.</title>
        <authorList>
            <person name="Hosoyama A."/>
            <person name="Uohara A."/>
            <person name="Ohji S."/>
            <person name="Ichikawa N."/>
        </authorList>
    </citation>
    <scope>NUCLEOTIDE SEQUENCE [LARGE SCALE GENOMIC DNA]</scope>
    <source>
        <strain evidence="13 14">NBRC 101102</strain>
    </source>
</reference>
<dbReference type="Pfam" id="PF07730">
    <property type="entry name" value="HisKA_3"/>
    <property type="match status" value="1"/>
</dbReference>